<gene>
    <name evidence="8" type="ORF">ACEU0G_002820</name>
</gene>
<dbReference type="PANTHER" id="PTHR35007">
    <property type="entry name" value="INTEGRAL MEMBRANE PROTEIN-RELATED"/>
    <property type="match status" value="1"/>
</dbReference>
<feature type="transmembrane region" description="Helical" evidence="6">
    <location>
        <begin position="6"/>
        <end position="28"/>
    </location>
</feature>
<dbReference type="InterPro" id="IPR018076">
    <property type="entry name" value="T2SS_GspF_dom"/>
</dbReference>
<dbReference type="EMBL" id="JBHGCJ010000003">
    <property type="protein sequence ID" value="MFG6108827.1"/>
    <property type="molecule type" value="Genomic_DNA"/>
</dbReference>
<proteinExistence type="predicted"/>
<evidence type="ECO:0000313" key="8">
    <source>
        <dbReference type="EMBL" id="MFG6108827.1"/>
    </source>
</evidence>
<comment type="caution">
    <text evidence="8">The sequence shown here is derived from an EMBL/GenBank/DDBJ whole genome shotgun (WGS) entry which is preliminary data.</text>
</comment>
<keyword evidence="5 6" id="KW-0472">Membrane</keyword>
<dbReference type="Proteomes" id="UP001605261">
    <property type="component" value="Unassembled WGS sequence"/>
</dbReference>
<feature type="transmembrane region" description="Helical" evidence="6">
    <location>
        <begin position="295"/>
        <end position="318"/>
    </location>
</feature>
<evidence type="ECO:0000256" key="2">
    <source>
        <dbReference type="ARBA" id="ARBA00022475"/>
    </source>
</evidence>
<protein>
    <submittedName>
        <fullName evidence="8">Type II secretion system F family protein</fullName>
    </submittedName>
</protein>
<evidence type="ECO:0000259" key="7">
    <source>
        <dbReference type="Pfam" id="PF00482"/>
    </source>
</evidence>
<sequence>MSADSLLILALLLLALGVGLLGVAGLWLSGQQQRTAATLQTALRNREEAPRDAATAATAATAANTSTTADAGPRGWAWLASLGERFNGGRLEAALLAPEDRLLLDQAGWHTRAGTASFLALRLLLAVLCLVLAMLFYRGDGLSRLVVMLGALGTGVLLPKFALRAWATRLRKRVSAELPLLIDLLRLLQGVGFSMDQSLQTLGDKLRSAIPVLGREIQQANIAYMHGRTRQQSLRRLAESFDDEDLRSLVQLMLQVHEHGGAVQEPLRQFSVRLREQRRSTLKEKVGKLSVKMTVVMMLTLLPALMLVLSGPAIIALANAVNRLG</sequence>
<dbReference type="RefSeq" id="WP_394162230.1">
    <property type="nucleotide sequence ID" value="NZ_JBHGCJ010000003.1"/>
</dbReference>
<accession>A0ABW7CV42</accession>
<evidence type="ECO:0000313" key="9">
    <source>
        <dbReference type="Proteomes" id="UP001605261"/>
    </source>
</evidence>
<dbReference type="PANTHER" id="PTHR35007:SF2">
    <property type="entry name" value="PILUS ASSEMBLE PROTEIN"/>
    <property type="match status" value="1"/>
</dbReference>
<dbReference type="Pfam" id="PF00482">
    <property type="entry name" value="T2SSF"/>
    <property type="match status" value="1"/>
</dbReference>
<feature type="transmembrane region" description="Helical" evidence="6">
    <location>
        <begin position="119"/>
        <end position="139"/>
    </location>
</feature>
<keyword evidence="4 6" id="KW-1133">Transmembrane helix</keyword>
<keyword evidence="9" id="KW-1185">Reference proteome</keyword>
<reference evidence="8 9" key="1">
    <citation type="submission" date="2024-09" db="EMBL/GenBank/DDBJ databases">
        <authorList>
            <consortium name="All-Russian atlas of soil microorganisms"/>
            <consortium name="as a basis for the search for new antimicrobial producers and enzymes with unique properties"/>
            <person name="Sokolova E.A."/>
            <person name="Voronina E.N."/>
        </authorList>
    </citation>
    <scope>NUCLEOTIDE SEQUENCE [LARGE SCALE GENOMIC DNA]</scope>
    <source>
        <strain evidence="8 9">AF-22b-331.1</strain>
    </source>
</reference>
<name>A0ABW7CV42_9GAMM</name>
<feature type="domain" description="Type II secretion system protein GspF" evidence="7">
    <location>
        <begin position="182"/>
        <end position="309"/>
    </location>
</feature>
<evidence type="ECO:0000256" key="1">
    <source>
        <dbReference type="ARBA" id="ARBA00004651"/>
    </source>
</evidence>
<dbReference type="Gene3D" id="1.20.81.30">
    <property type="entry name" value="Type II secretion system (T2SS), domain F"/>
    <property type="match status" value="1"/>
</dbReference>
<evidence type="ECO:0000256" key="3">
    <source>
        <dbReference type="ARBA" id="ARBA00022692"/>
    </source>
</evidence>
<organism evidence="8 9">
    <name type="scientific">Stenotrophomonas nematodicola</name>
    <dbReference type="NCBI Taxonomy" id="2656746"/>
    <lineage>
        <taxon>Bacteria</taxon>
        <taxon>Pseudomonadati</taxon>
        <taxon>Pseudomonadota</taxon>
        <taxon>Gammaproteobacteria</taxon>
        <taxon>Lysobacterales</taxon>
        <taxon>Lysobacteraceae</taxon>
        <taxon>Stenotrophomonas</taxon>
    </lineage>
</organism>
<evidence type="ECO:0000256" key="6">
    <source>
        <dbReference type="SAM" id="Phobius"/>
    </source>
</evidence>
<evidence type="ECO:0000256" key="5">
    <source>
        <dbReference type="ARBA" id="ARBA00023136"/>
    </source>
</evidence>
<comment type="subcellular location">
    <subcellularLocation>
        <location evidence="1">Cell membrane</location>
        <topology evidence="1">Multi-pass membrane protein</topology>
    </subcellularLocation>
</comment>
<evidence type="ECO:0000256" key="4">
    <source>
        <dbReference type="ARBA" id="ARBA00022989"/>
    </source>
</evidence>
<keyword evidence="3 6" id="KW-0812">Transmembrane</keyword>
<keyword evidence="2" id="KW-1003">Cell membrane</keyword>
<dbReference type="InterPro" id="IPR042094">
    <property type="entry name" value="T2SS_GspF_sf"/>
</dbReference>
<feature type="transmembrane region" description="Helical" evidence="6">
    <location>
        <begin position="145"/>
        <end position="163"/>
    </location>
</feature>